<dbReference type="Proteomes" id="UP000249417">
    <property type="component" value="Unassembled WGS sequence"/>
</dbReference>
<protein>
    <recommendedName>
        <fullName evidence="5">Thioredoxin-like fold domain-containing protein</fullName>
    </recommendedName>
</protein>
<dbReference type="AlphaFoldDB" id="A0A2W5PSF6"/>
<keyword evidence="2" id="KW-0732">Signal</keyword>
<sequence>MTCFSIQKSLILVLFLAVLVPVCAMAQAPEPPPEEIAKLKAADQAAADAKEGKVDAPIVIELYTSSDCTACVFADRIIYDAMKDKNVIALSCHIKDVSNIGSAGLRAGMHDEGKSTSEVRLKNDIEEATTAQQQAYGEEKVQEDNKIDAPMDPCIFRQWTFSPGRVNNDVTVGLPTFYFNGDGRINPSWMDYFSTMLRTYHYASKNKMLEVMVRWKDKDTISIHLPQKKSNKKKPDPVNGSVWLIRYKDMMVEHMDKGMNKGRVLRFSNIVEDIKHIGKWHGAMRTIDVDVAVPQGGKERGGYVVIVAPRLGEPYMAAGKLVDYPVAADLEATRAKIERAKESAEKKPSAVIANPPPVGPDTVPSATTPMEPVPPSVSPERAR</sequence>
<dbReference type="InterPro" id="IPR010634">
    <property type="entry name" value="DUF1223"/>
</dbReference>
<dbReference type="EMBL" id="QFQB01000011">
    <property type="protein sequence ID" value="PZQ47657.1"/>
    <property type="molecule type" value="Genomic_DNA"/>
</dbReference>
<evidence type="ECO:0000313" key="3">
    <source>
        <dbReference type="EMBL" id="PZQ47657.1"/>
    </source>
</evidence>
<feature type="region of interest" description="Disordered" evidence="1">
    <location>
        <begin position="339"/>
        <end position="383"/>
    </location>
</feature>
<dbReference type="SUPFAM" id="SSF52833">
    <property type="entry name" value="Thioredoxin-like"/>
    <property type="match status" value="2"/>
</dbReference>
<organism evidence="3 4">
    <name type="scientific">Micavibrio aeruginosavorus</name>
    <dbReference type="NCBI Taxonomy" id="349221"/>
    <lineage>
        <taxon>Bacteria</taxon>
        <taxon>Pseudomonadati</taxon>
        <taxon>Bdellovibrionota</taxon>
        <taxon>Bdellovibrionia</taxon>
        <taxon>Bdellovibrionales</taxon>
        <taxon>Pseudobdellovibrionaceae</taxon>
        <taxon>Micavibrio</taxon>
    </lineage>
</organism>
<name>A0A2W5PSF6_9BACT</name>
<evidence type="ECO:0000256" key="1">
    <source>
        <dbReference type="SAM" id="MobiDB-lite"/>
    </source>
</evidence>
<feature type="chain" id="PRO_5016116650" description="Thioredoxin-like fold domain-containing protein" evidence="2">
    <location>
        <begin position="27"/>
        <end position="383"/>
    </location>
</feature>
<comment type="caution">
    <text evidence="3">The sequence shown here is derived from an EMBL/GenBank/DDBJ whole genome shotgun (WGS) entry which is preliminary data.</text>
</comment>
<proteinExistence type="predicted"/>
<gene>
    <name evidence="3" type="ORF">DI551_03020</name>
</gene>
<feature type="signal peptide" evidence="2">
    <location>
        <begin position="1"/>
        <end position="26"/>
    </location>
</feature>
<dbReference type="Pfam" id="PF06764">
    <property type="entry name" value="DUF1223"/>
    <property type="match status" value="1"/>
</dbReference>
<evidence type="ECO:0008006" key="5">
    <source>
        <dbReference type="Google" id="ProtNLM"/>
    </source>
</evidence>
<feature type="compositionally biased region" description="Basic and acidic residues" evidence="1">
    <location>
        <begin position="339"/>
        <end position="348"/>
    </location>
</feature>
<evidence type="ECO:0000256" key="2">
    <source>
        <dbReference type="SAM" id="SignalP"/>
    </source>
</evidence>
<reference evidence="3 4" key="1">
    <citation type="submission" date="2017-08" db="EMBL/GenBank/DDBJ databases">
        <title>Infants hospitalized years apart are colonized by the same room-sourced microbial strains.</title>
        <authorList>
            <person name="Brooks B."/>
            <person name="Olm M.R."/>
            <person name="Firek B.A."/>
            <person name="Baker R."/>
            <person name="Thomas B.C."/>
            <person name="Morowitz M.J."/>
            <person name="Banfield J.F."/>
        </authorList>
    </citation>
    <scope>NUCLEOTIDE SEQUENCE [LARGE SCALE GENOMIC DNA]</scope>
    <source>
        <strain evidence="3">S2_005_002_R2_29</strain>
    </source>
</reference>
<accession>A0A2W5PSF6</accession>
<dbReference type="InterPro" id="IPR036249">
    <property type="entry name" value="Thioredoxin-like_sf"/>
</dbReference>
<evidence type="ECO:0000313" key="4">
    <source>
        <dbReference type="Proteomes" id="UP000249417"/>
    </source>
</evidence>